<keyword evidence="3 5" id="KW-1133">Transmembrane helix</keyword>
<dbReference type="PANTHER" id="PTHR23501">
    <property type="entry name" value="MAJOR FACILITATOR SUPERFAMILY"/>
    <property type="match status" value="1"/>
</dbReference>
<evidence type="ECO:0000256" key="3">
    <source>
        <dbReference type="ARBA" id="ARBA00022989"/>
    </source>
</evidence>
<feature type="transmembrane region" description="Helical" evidence="5">
    <location>
        <begin position="44"/>
        <end position="63"/>
    </location>
</feature>
<dbReference type="AlphaFoldDB" id="A0AAV5AD14"/>
<evidence type="ECO:0000256" key="5">
    <source>
        <dbReference type="SAM" id="Phobius"/>
    </source>
</evidence>
<dbReference type="PROSITE" id="PS50850">
    <property type="entry name" value="MFS"/>
    <property type="match status" value="1"/>
</dbReference>
<dbReference type="Pfam" id="PF07690">
    <property type="entry name" value="MFS_1"/>
    <property type="match status" value="1"/>
</dbReference>
<dbReference type="Proteomes" id="UP001050691">
    <property type="component" value="Unassembled WGS sequence"/>
</dbReference>
<dbReference type="EMBL" id="BPWL01000005">
    <property type="protein sequence ID" value="GJJ10599.1"/>
    <property type="molecule type" value="Genomic_DNA"/>
</dbReference>
<name>A0AAV5AD14_9AGAM</name>
<feature type="domain" description="Major facilitator superfamily (MFS) profile" evidence="6">
    <location>
        <begin position="50"/>
        <end position="160"/>
    </location>
</feature>
<proteinExistence type="predicted"/>
<organism evidence="7 8">
    <name type="scientific">Clathrus columnatus</name>
    <dbReference type="NCBI Taxonomy" id="1419009"/>
    <lineage>
        <taxon>Eukaryota</taxon>
        <taxon>Fungi</taxon>
        <taxon>Dikarya</taxon>
        <taxon>Basidiomycota</taxon>
        <taxon>Agaricomycotina</taxon>
        <taxon>Agaricomycetes</taxon>
        <taxon>Phallomycetidae</taxon>
        <taxon>Phallales</taxon>
        <taxon>Clathraceae</taxon>
        <taxon>Clathrus</taxon>
    </lineage>
</organism>
<keyword evidence="4 5" id="KW-0472">Membrane</keyword>
<evidence type="ECO:0000256" key="2">
    <source>
        <dbReference type="ARBA" id="ARBA00022692"/>
    </source>
</evidence>
<comment type="subcellular location">
    <subcellularLocation>
        <location evidence="1">Membrane</location>
        <topology evidence="1">Multi-pass membrane protein</topology>
    </subcellularLocation>
</comment>
<keyword evidence="8" id="KW-1185">Reference proteome</keyword>
<dbReference type="GO" id="GO:0005886">
    <property type="term" value="C:plasma membrane"/>
    <property type="evidence" value="ECO:0007669"/>
    <property type="project" value="TreeGrafter"/>
</dbReference>
<evidence type="ECO:0000256" key="4">
    <source>
        <dbReference type="ARBA" id="ARBA00023136"/>
    </source>
</evidence>
<dbReference type="Gene3D" id="1.20.1720.10">
    <property type="entry name" value="Multidrug resistance protein D"/>
    <property type="match status" value="1"/>
</dbReference>
<dbReference type="SUPFAM" id="SSF103473">
    <property type="entry name" value="MFS general substrate transporter"/>
    <property type="match status" value="1"/>
</dbReference>
<evidence type="ECO:0000313" key="7">
    <source>
        <dbReference type="EMBL" id="GJJ10599.1"/>
    </source>
</evidence>
<dbReference type="PANTHER" id="PTHR23501:SF198">
    <property type="entry name" value="AZOLE RESISTANCE PROTEIN 1-RELATED"/>
    <property type="match status" value="1"/>
</dbReference>
<accession>A0AAV5AD14</accession>
<dbReference type="InterPro" id="IPR036259">
    <property type="entry name" value="MFS_trans_sf"/>
</dbReference>
<gene>
    <name evidence="7" type="ORF">Clacol_004826</name>
</gene>
<sequence>MDRPNLLSTELKTFRENSTLIPKVSVVDIQEEPEDTATLPKISLFRLSLVILGLFLSVLLVTLDHTIVATALPRIASSFSALQDATWIVTAYYLTQGGLMLTVGQILRLCSKKSVFLVSIAVFEIGSLIAALSPSMPVLILGRAIAGCGAAGFDKILFLL</sequence>
<dbReference type="GO" id="GO:0022857">
    <property type="term" value="F:transmembrane transporter activity"/>
    <property type="evidence" value="ECO:0007669"/>
    <property type="project" value="InterPro"/>
</dbReference>
<evidence type="ECO:0000313" key="8">
    <source>
        <dbReference type="Proteomes" id="UP001050691"/>
    </source>
</evidence>
<feature type="transmembrane region" description="Helical" evidence="5">
    <location>
        <begin position="115"/>
        <end position="132"/>
    </location>
</feature>
<comment type="caution">
    <text evidence="7">The sequence shown here is derived from an EMBL/GenBank/DDBJ whole genome shotgun (WGS) entry which is preliminary data.</text>
</comment>
<evidence type="ECO:0000256" key="1">
    <source>
        <dbReference type="ARBA" id="ARBA00004141"/>
    </source>
</evidence>
<dbReference type="InterPro" id="IPR020846">
    <property type="entry name" value="MFS_dom"/>
</dbReference>
<keyword evidence="2 5" id="KW-0812">Transmembrane</keyword>
<evidence type="ECO:0000259" key="6">
    <source>
        <dbReference type="PROSITE" id="PS50850"/>
    </source>
</evidence>
<reference evidence="7" key="1">
    <citation type="submission" date="2021-10" db="EMBL/GenBank/DDBJ databases">
        <title>De novo Genome Assembly of Clathrus columnatus (Basidiomycota, Fungi) Using Illumina and Nanopore Sequence Data.</title>
        <authorList>
            <person name="Ogiso-Tanaka E."/>
            <person name="Itagaki H."/>
            <person name="Hosoya T."/>
            <person name="Hosaka K."/>
        </authorList>
    </citation>
    <scope>NUCLEOTIDE SEQUENCE</scope>
    <source>
        <strain evidence="7">MO-923</strain>
    </source>
</reference>
<dbReference type="InterPro" id="IPR011701">
    <property type="entry name" value="MFS"/>
</dbReference>
<protein>
    <recommendedName>
        <fullName evidence="6">Major facilitator superfamily (MFS) profile domain-containing protein</fullName>
    </recommendedName>
</protein>